<gene>
    <name evidence="2" type="ORF">PCOR1329_LOCUS46126</name>
</gene>
<comment type="caution">
    <text evidence="2">The sequence shown here is derived from an EMBL/GenBank/DDBJ whole genome shotgun (WGS) entry which is preliminary data.</text>
</comment>
<feature type="compositionally biased region" description="Low complexity" evidence="1">
    <location>
        <begin position="70"/>
        <end position="86"/>
    </location>
</feature>
<dbReference type="EMBL" id="CAUYUJ010015546">
    <property type="protein sequence ID" value="CAK0855352.1"/>
    <property type="molecule type" value="Genomic_DNA"/>
</dbReference>
<feature type="compositionally biased region" description="Basic residues" evidence="1">
    <location>
        <begin position="87"/>
        <end position="100"/>
    </location>
</feature>
<evidence type="ECO:0000256" key="1">
    <source>
        <dbReference type="SAM" id="MobiDB-lite"/>
    </source>
</evidence>
<protein>
    <recommendedName>
        <fullName evidence="4">Kinesin light chain</fullName>
    </recommendedName>
</protein>
<proteinExistence type="predicted"/>
<dbReference type="InterPro" id="IPR011990">
    <property type="entry name" value="TPR-like_helical_dom_sf"/>
</dbReference>
<feature type="compositionally biased region" description="Basic and acidic residues" evidence="1">
    <location>
        <begin position="23"/>
        <end position="35"/>
    </location>
</feature>
<sequence length="171" mass="17169">MGSGGRGRALPRAGVPSFRRRTRDGSAEALGAEHPDSLRCASNLAALCQAMGKYAEAVQVVSDFSGVGAAAAGGSRTLQGGAAVHARAARAKGGTRRRPPRGPPDDGRPGRRHAGAGQAEGGGGAAARRGGPAAEGAARRRGRGGRGSCWRLASQALQILGRGVGHLARPR</sequence>
<evidence type="ECO:0000313" key="3">
    <source>
        <dbReference type="Proteomes" id="UP001189429"/>
    </source>
</evidence>
<reference evidence="2" key="1">
    <citation type="submission" date="2023-10" db="EMBL/GenBank/DDBJ databases">
        <authorList>
            <person name="Chen Y."/>
            <person name="Shah S."/>
            <person name="Dougan E. K."/>
            <person name="Thang M."/>
            <person name="Chan C."/>
        </authorList>
    </citation>
    <scope>NUCLEOTIDE SEQUENCE [LARGE SCALE GENOMIC DNA]</scope>
</reference>
<keyword evidence="3" id="KW-1185">Reference proteome</keyword>
<feature type="region of interest" description="Disordered" evidence="1">
    <location>
        <begin position="70"/>
        <end position="148"/>
    </location>
</feature>
<feature type="compositionally biased region" description="Low complexity" evidence="1">
    <location>
        <begin position="126"/>
        <end position="136"/>
    </location>
</feature>
<name>A0ABN9U8B0_9DINO</name>
<evidence type="ECO:0000313" key="2">
    <source>
        <dbReference type="EMBL" id="CAK0855352.1"/>
    </source>
</evidence>
<accession>A0ABN9U8B0</accession>
<organism evidence="2 3">
    <name type="scientific">Prorocentrum cordatum</name>
    <dbReference type="NCBI Taxonomy" id="2364126"/>
    <lineage>
        <taxon>Eukaryota</taxon>
        <taxon>Sar</taxon>
        <taxon>Alveolata</taxon>
        <taxon>Dinophyceae</taxon>
        <taxon>Prorocentrales</taxon>
        <taxon>Prorocentraceae</taxon>
        <taxon>Prorocentrum</taxon>
    </lineage>
</organism>
<feature type="region of interest" description="Disordered" evidence="1">
    <location>
        <begin position="1"/>
        <end position="35"/>
    </location>
</feature>
<dbReference type="Proteomes" id="UP001189429">
    <property type="component" value="Unassembled WGS sequence"/>
</dbReference>
<dbReference type="Gene3D" id="1.25.40.10">
    <property type="entry name" value="Tetratricopeptide repeat domain"/>
    <property type="match status" value="1"/>
</dbReference>
<evidence type="ECO:0008006" key="4">
    <source>
        <dbReference type="Google" id="ProtNLM"/>
    </source>
</evidence>